<proteinExistence type="inferred from homology"/>
<evidence type="ECO:0000256" key="3">
    <source>
        <dbReference type="ARBA" id="ARBA00023027"/>
    </source>
</evidence>
<reference evidence="6" key="1">
    <citation type="submission" date="2018-05" db="EMBL/GenBank/DDBJ databases">
        <authorList>
            <person name="Lanie J.A."/>
            <person name="Ng W.-L."/>
            <person name="Kazmierczak K.M."/>
            <person name="Andrzejewski T.M."/>
            <person name="Davidsen T.M."/>
            <person name="Wayne K.J."/>
            <person name="Tettelin H."/>
            <person name="Glass J.I."/>
            <person name="Rusch D."/>
            <person name="Podicherti R."/>
            <person name="Tsui H.-C.T."/>
            <person name="Winkler M.E."/>
        </authorList>
    </citation>
    <scope>NUCLEOTIDE SEQUENCE</scope>
</reference>
<dbReference type="Pfam" id="PF00389">
    <property type="entry name" value="2-Hacid_dh"/>
    <property type="match status" value="1"/>
</dbReference>
<feature type="domain" description="D-isomer specific 2-hydroxyacid dehydrogenase NAD-binding" evidence="5">
    <location>
        <begin position="110"/>
        <end position="288"/>
    </location>
</feature>
<evidence type="ECO:0008006" key="7">
    <source>
        <dbReference type="Google" id="ProtNLM"/>
    </source>
</evidence>
<dbReference type="GO" id="GO:0030267">
    <property type="term" value="F:glyoxylate reductase (NADPH) activity"/>
    <property type="evidence" value="ECO:0007669"/>
    <property type="project" value="TreeGrafter"/>
</dbReference>
<dbReference type="SUPFAM" id="SSF52283">
    <property type="entry name" value="Formate/glycerate dehydrogenase catalytic domain-like"/>
    <property type="match status" value="1"/>
</dbReference>
<dbReference type="GO" id="GO:0051287">
    <property type="term" value="F:NAD binding"/>
    <property type="evidence" value="ECO:0007669"/>
    <property type="project" value="InterPro"/>
</dbReference>
<evidence type="ECO:0000256" key="2">
    <source>
        <dbReference type="ARBA" id="ARBA00023002"/>
    </source>
</evidence>
<feature type="domain" description="D-isomer specific 2-hydroxyacid dehydrogenase catalytic" evidence="4">
    <location>
        <begin position="28"/>
        <end position="320"/>
    </location>
</feature>
<dbReference type="Gene3D" id="3.40.50.720">
    <property type="entry name" value="NAD(P)-binding Rossmann-like Domain"/>
    <property type="match status" value="2"/>
</dbReference>
<dbReference type="GO" id="GO:0003714">
    <property type="term" value="F:transcription corepressor activity"/>
    <property type="evidence" value="ECO:0007669"/>
    <property type="project" value="InterPro"/>
</dbReference>
<dbReference type="AlphaFoldDB" id="A0A382CU87"/>
<dbReference type="EMBL" id="UINC01035835">
    <property type="protein sequence ID" value="SVB28873.1"/>
    <property type="molecule type" value="Genomic_DNA"/>
</dbReference>
<dbReference type="PANTHER" id="PTHR10996">
    <property type="entry name" value="2-HYDROXYACID DEHYDROGENASE-RELATED"/>
    <property type="match status" value="1"/>
</dbReference>
<dbReference type="PANTHER" id="PTHR10996:SF283">
    <property type="entry name" value="GLYOXYLATE_HYDROXYPYRUVATE REDUCTASE B"/>
    <property type="match status" value="1"/>
</dbReference>
<gene>
    <name evidence="6" type="ORF">METZ01_LOCUS181727</name>
</gene>
<evidence type="ECO:0000313" key="6">
    <source>
        <dbReference type="EMBL" id="SVB28873.1"/>
    </source>
</evidence>
<dbReference type="FunFam" id="3.40.50.720:FF:000203">
    <property type="entry name" value="D-3-phosphoglycerate dehydrogenase (SerA)"/>
    <property type="match status" value="1"/>
</dbReference>
<dbReference type="InterPro" id="IPR043322">
    <property type="entry name" value="CtBP"/>
</dbReference>
<dbReference type="InterPro" id="IPR036291">
    <property type="entry name" value="NAD(P)-bd_dom_sf"/>
</dbReference>
<dbReference type="GO" id="GO:0016618">
    <property type="term" value="F:hydroxypyruvate reductase [NAD(P)H] activity"/>
    <property type="evidence" value="ECO:0007669"/>
    <property type="project" value="TreeGrafter"/>
</dbReference>
<dbReference type="InterPro" id="IPR006140">
    <property type="entry name" value="D-isomer_DH_NAD-bd"/>
</dbReference>
<feature type="non-terminal residue" evidence="6">
    <location>
        <position position="321"/>
    </location>
</feature>
<evidence type="ECO:0000256" key="1">
    <source>
        <dbReference type="ARBA" id="ARBA00005854"/>
    </source>
</evidence>
<dbReference type="GO" id="GO:0005829">
    <property type="term" value="C:cytosol"/>
    <property type="evidence" value="ECO:0007669"/>
    <property type="project" value="TreeGrafter"/>
</dbReference>
<dbReference type="SUPFAM" id="SSF51735">
    <property type="entry name" value="NAD(P)-binding Rossmann-fold domains"/>
    <property type="match status" value="1"/>
</dbReference>
<protein>
    <recommendedName>
        <fullName evidence="7">S-adenosyl-L-homocysteine hydrolase NAD binding domain-containing protein</fullName>
    </recommendedName>
</protein>
<dbReference type="Pfam" id="PF02826">
    <property type="entry name" value="2-Hacid_dh_C"/>
    <property type="match status" value="1"/>
</dbReference>
<name>A0A382CU87_9ZZZZ</name>
<accession>A0A382CU87</accession>
<dbReference type="InterPro" id="IPR050223">
    <property type="entry name" value="D-isomer_2-hydroxyacid_DH"/>
</dbReference>
<evidence type="ECO:0000259" key="4">
    <source>
        <dbReference type="Pfam" id="PF00389"/>
    </source>
</evidence>
<dbReference type="InterPro" id="IPR006139">
    <property type="entry name" value="D-isomer_2_OHA_DH_cat_dom"/>
</dbReference>
<sequence>MQLPRRADVANLEQKYSLELEALAPIADIVEVESPTAEAFAEGASDCDGIITSWGLQLSEDIIQKLDKCVVIGLASVGVDMVDVEAATEAGIVVTNTPDVFIEEVGDHAMMLLLNAVRRTKEQNIFAAENEWHKGRPQLNHVPRLMGQTLGLLSFGNVARCVAKRAQAFGCHVIAFDPYVSELTIAEYGVEPVAWGELLERSDYISVHSPDNVETRHSLNAKAFAQMKDGVIIVNTARGPIIAEEDLIAALNSGKVQAAGLDVLEQEPPNPQNPLLTMPNVTVTPHVASASTRMRPTARRRAGREVALVLQGKWPMSCVNP</sequence>
<organism evidence="6">
    <name type="scientific">marine metagenome</name>
    <dbReference type="NCBI Taxonomy" id="408172"/>
    <lineage>
        <taxon>unclassified sequences</taxon>
        <taxon>metagenomes</taxon>
        <taxon>ecological metagenomes</taxon>
    </lineage>
</organism>
<keyword evidence="3" id="KW-0520">NAD</keyword>
<keyword evidence="2" id="KW-0560">Oxidoreductase</keyword>
<dbReference type="CDD" id="cd05299">
    <property type="entry name" value="CtBP_dh"/>
    <property type="match status" value="1"/>
</dbReference>
<comment type="similarity">
    <text evidence="1">Belongs to the D-isomer specific 2-hydroxyacid dehydrogenase family.</text>
</comment>
<evidence type="ECO:0000259" key="5">
    <source>
        <dbReference type="Pfam" id="PF02826"/>
    </source>
</evidence>